<dbReference type="SUPFAM" id="SSF52833">
    <property type="entry name" value="Thioredoxin-like"/>
    <property type="match status" value="1"/>
</dbReference>
<keyword evidence="5" id="KW-0676">Redox-active center</keyword>
<evidence type="ECO:0000256" key="5">
    <source>
        <dbReference type="ARBA" id="ARBA00023284"/>
    </source>
</evidence>
<proteinExistence type="inferred from homology"/>
<keyword evidence="4" id="KW-1015">Disulfide bond</keyword>
<keyword evidence="3" id="KW-0560">Oxidoreductase</keyword>
<dbReference type="Gene3D" id="3.40.30.10">
    <property type="entry name" value="Glutaredoxin"/>
    <property type="match status" value="1"/>
</dbReference>
<dbReference type="Proteomes" id="UP000032366">
    <property type="component" value="Unassembled WGS sequence"/>
</dbReference>
<dbReference type="Proteomes" id="UP000254100">
    <property type="component" value="Unassembled WGS sequence"/>
</dbReference>
<dbReference type="GO" id="GO:0016853">
    <property type="term" value="F:isomerase activity"/>
    <property type="evidence" value="ECO:0007669"/>
    <property type="project" value="UniProtKB-KW"/>
</dbReference>
<feature type="domain" description="Thioredoxin-like fold" evidence="6">
    <location>
        <begin position="47"/>
        <end position="221"/>
    </location>
</feature>
<dbReference type="GO" id="GO:0016491">
    <property type="term" value="F:oxidoreductase activity"/>
    <property type="evidence" value="ECO:0007669"/>
    <property type="project" value="UniProtKB-KW"/>
</dbReference>
<evidence type="ECO:0000259" key="6">
    <source>
        <dbReference type="Pfam" id="PF13462"/>
    </source>
</evidence>
<comment type="similarity">
    <text evidence="1">Belongs to the thioredoxin family. DsbA subfamily.</text>
</comment>
<evidence type="ECO:0000313" key="8">
    <source>
        <dbReference type="EMBL" id="SUM56378.1"/>
    </source>
</evidence>
<dbReference type="RefSeq" id="WP_044359887.1">
    <property type="nucleotide sequence ID" value="NZ_JXWY01000033.1"/>
</dbReference>
<evidence type="ECO:0000256" key="4">
    <source>
        <dbReference type="ARBA" id="ARBA00023157"/>
    </source>
</evidence>
<dbReference type="InterPro" id="IPR036249">
    <property type="entry name" value="Thioredoxin-like_sf"/>
</dbReference>
<dbReference type="OrthoDB" id="117402at2"/>
<accession>A0A0D6XQD8</accession>
<dbReference type="Pfam" id="PF13462">
    <property type="entry name" value="Thioredoxin_4"/>
    <property type="match status" value="1"/>
</dbReference>
<gene>
    <name evidence="8" type="primary">bdbD</name>
    <name evidence="8" type="ORF">NCTC13832_00003</name>
    <name evidence="7" type="ORF">TP70_04990</name>
</gene>
<keyword evidence="8" id="KW-0413">Isomerase</keyword>
<organism evidence="8 10">
    <name type="scientific">Staphylococcus microti</name>
    <dbReference type="NCBI Taxonomy" id="569857"/>
    <lineage>
        <taxon>Bacteria</taxon>
        <taxon>Bacillati</taxon>
        <taxon>Bacillota</taxon>
        <taxon>Bacilli</taxon>
        <taxon>Bacillales</taxon>
        <taxon>Staphylococcaceae</taxon>
        <taxon>Staphylococcus</taxon>
    </lineage>
</organism>
<evidence type="ECO:0000256" key="1">
    <source>
        <dbReference type="ARBA" id="ARBA00005791"/>
    </source>
</evidence>
<evidence type="ECO:0000313" key="7">
    <source>
        <dbReference type="EMBL" id="KIX90837.1"/>
    </source>
</evidence>
<name>A0A0D6XQD8_9STAP</name>
<keyword evidence="2" id="KW-0732">Signal</keyword>
<keyword evidence="9" id="KW-1185">Reference proteome</keyword>
<reference evidence="8 10" key="2">
    <citation type="submission" date="2018-06" db="EMBL/GenBank/DDBJ databases">
        <authorList>
            <consortium name="Pathogen Informatics"/>
            <person name="Doyle S."/>
        </authorList>
    </citation>
    <scope>NUCLEOTIDE SEQUENCE [LARGE SCALE GENOMIC DNA]</scope>
    <source>
        <strain evidence="8 10">NCTC13832</strain>
    </source>
</reference>
<dbReference type="PANTHER" id="PTHR13887:SF14">
    <property type="entry name" value="DISULFIDE BOND FORMATION PROTEIN D"/>
    <property type="match status" value="1"/>
</dbReference>
<evidence type="ECO:0000256" key="2">
    <source>
        <dbReference type="ARBA" id="ARBA00022729"/>
    </source>
</evidence>
<dbReference type="AlphaFoldDB" id="A0A0D6XQD8"/>
<dbReference type="STRING" id="569857.TP70_04990"/>
<dbReference type="InterPro" id="IPR012336">
    <property type="entry name" value="Thioredoxin-like_fold"/>
</dbReference>
<protein>
    <submittedName>
        <fullName evidence="8">Protein-disulfide isomerase</fullName>
    </submittedName>
</protein>
<reference evidence="7 9" key="1">
    <citation type="submission" date="2015-01" db="EMBL/GenBank/DDBJ databases">
        <authorList>
            <person name="Guo J."/>
        </authorList>
    </citation>
    <scope>NUCLEOTIDE SEQUENCE [LARGE SCALE GENOMIC DNA]</scope>
    <source>
        <strain evidence="7 9">DSM 22147</strain>
    </source>
</reference>
<dbReference type="PANTHER" id="PTHR13887">
    <property type="entry name" value="GLUTATHIONE S-TRANSFERASE KAPPA"/>
    <property type="match status" value="1"/>
</dbReference>
<evidence type="ECO:0000313" key="9">
    <source>
        <dbReference type="Proteomes" id="UP000032366"/>
    </source>
</evidence>
<evidence type="ECO:0000313" key="10">
    <source>
        <dbReference type="Proteomes" id="UP000254100"/>
    </source>
</evidence>
<dbReference type="EMBL" id="JXWY01000033">
    <property type="protein sequence ID" value="KIX90837.1"/>
    <property type="molecule type" value="Genomic_DNA"/>
</dbReference>
<sequence length="229" mass="26208">MKLKKTLLIGVVICLFALAILGTLSFRAKSHDTVDAQALNKDTALQPQQGNKESNVKVVLFGDYKCPYCGNFERNILPKIKHDYIDTDKIELRYVNVLLHGEESKLSARASLAVNKYAPEAYWDFHKALYSAQPKEKKAVSEEKWLTESLVKKEIQALNITAEQKEKILKAYNQKNFHQQARNDHQLAKQYQVPEVPSLYVNGKRVKDVTDYKVVKDTIDETLKEQPSK</sequence>
<evidence type="ECO:0000256" key="3">
    <source>
        <dbReference type="ARBA" id="ARBA00023002"/>
    </source>
</evidence>
<dbReference type="EMBL" id="UHDT01000001">
    <property type="protein sequence ID" value="SUM56378.1"/>
    <property type="molecule type" value="Genomic_DNA"/>
</dbReference>